<comment type="caution">
    <text evidence="6">The sequence shown here is derived from an EMBL/GenBank/DDBJ whole genome shotgun (WGS) entry which is preliminary data.</text>
</comment>
<keyword evidence="7" id="KW-1185">Reference proteome</keyword>
<gene>
    <name evidence="6" type="ORF">D9V32_02580</name>
</gene>
<evidence type="ECO:0000256" key="2">
    <source>
        <dbReference type="ARBA" id="ARBA00023125"/>
    </source>
</evidence>
<accession>A0A3L7AA68</accession>
<dbReference type="PANTHER" id="PTHR43537">
    <property type="entry name" value="TRANSCRIPTIONAL REGULATOR, GNTR FAMILY"/>
    <property type="match status" value="1"/>
</dbReference>
<feature type="region of interest" description="Disordered" evidence="4">
    <location>
        <begin position="212"/>
        <end position="234"/>
    </location>
</feature>
<reference evidence="6 7" key="1">
    <citation type="submission" date="2018-10" db="EMBL/GenBank/DDBJ databases">
        <authorList>
            <person name="Li J."/>
        </authorList>
    </citation>
    <scope>NUCLEOTIDE SEQUENCE [LARGE SCALE GENOMIC DNA]</scope>
    <source>
        <strain evidence="6 7">IF 016277</strain>
    </source>
</reference>
<dbReference type="OrthoDB" id="3289286at2"/>
<dbReference type="SMART" id="SM00895">
    <property type="entry name" value="FCD"/>
    <property type="match status" value="1"/>
</dbReference>
<dbReference type="Gene3D" id="1.20.120.530">
    <property type="entry name" value="GntR ligand-binding domain-like"/>
    <property type="match status" value="1"/>
</dbReference>
<evidence type="ECO:0000313" key="6">
    <source>
        <dbReference type="EMBL" id="RLP77356.1"/>
    </source>
</evidence>
<dbReference type="PANTHER" id="PTHR43537:SF45">
    <property type="entry name" value="GNTR FAMILY REGULATORY PROTEIN"/>
    <property type="match status" value="1"/>
</dbReference>
<evidence type="ECO:0000313" key="7">
    <source>
        <dbReference type="Proteomes" id="UP000272503"/>
    </source>
</evidence>
<evidence type="ECO:0000259" key="5">
    <source>
        <dbReference type="PROSITE" id="PS50949"/>
    </source>
</evidence>
<proteinExistence type="predicted"/>
<feature type="compositionally biased region" description="Basic and acidic residues" evidence="4">
    <location>
        <begin position="213"/>
        <end position="234"/>
    </location>
</feature>
<dbReference type="GO" id="GO:0003700">
    <property type="term" value="F:DNA-binding transcription factor activity"/>
    <property type="evidence" value="ECO:0007669"/>
    <property type="project" value="InterPro"/>
</dbReference>
<dbReference type="GO" id="GO:0003677">
    <property type="term" value="F:DNA binding"/>
    <property type="evidence" value="ECO:0007669"/>
    <property type="project" value="UniProtKB-KW"/>
</dbReference>
<dbReference type="Gene3D" id="1.10.10.10">
    <property type="entry name" value="Winged helix-like DNA-binding domain superfamily/Winged helix DNA-binding domain"/>
    <property type="match status" value="1"/>
</dbReference>
<dbReference type="RefSeq" id="WP_121647340.1">
    <property type="nucleotide sequence ID" value="NZ_RCUX01000002.1"/>
</dbReference>
<evidence type="ECO:0000256" key="3">
    <source>
        <dbReference type="ARBA" id="ARBA00023163"/>
    </source>
</evidence>
<protein>
    <submittedName>
        <fullName evidence="6">GntR family transcriptional regulator</fullName>
    </submittedName>
</protein>
<dbReference type="InterPro" id="IPR036388">
    <property type="entry name" value="WH-like_DNA-bd_sf"/>
</dbReference>
<evidence type="ECO:0000256" key="4">
    <source>
        <dbReference type="SAM" id="MobiDB-lite"/>
    </source>
</evidence>
<dbReference type="InterPro" id="IPR008920">
    <property type="entry name" value="TF_FadR/GntR_C"/>
</dbReference>
<keyword evidence="2" id="KW-0238">DNA-binding</keyword>
<dbReference type="Pfam" id="PF00392">
    <property type="entry name" value="GntR"/>
    <property type="match status" value="1"/>
</dbReference>
<dbReference type="InterPro" id="IPR011711">
    <property type="entry name" value="GntR_C"/>
</dbReference>
<evidence type="ECO:0000256" key="1">
    <source>
        <dbReference type="ARBA" id="ARBA00023015"/>
    </source>
</evidence>
<dbReference type="SMART" id="SM00345">
    <property type="entry name" value="HTH_GNTR"/>
    <property type="match status" value="1"/>
</dbReference>
<dbReference type="SUPFAM" id="SSF46785">
    <property type="entry name" value="Winged helix' DNA-binding domain"/>
    <property type="match status" value="1"/>
</dbReference>
<name>A0A3L7AA68_9MICO</name>
<dbReference type="Pfam" id="PF07729">
    <property type="entry name" value="FCD"/>
    <property type="match status" value="1"/>
</dbReference>
<dbReference type="Proteomes" id="UP000272503">
    <property type="component" value="Unassembled WGS sequence"/>
</dbReference>
<feature type="domain" description="HTH gntR-type" evidence="5">
    <location>
        <begin position="17"/>
        <end position="84"/>
    </location>
</feature>
<dbReference type="PROSITE" id="PS50949">
    <property type="entry name" value="HTH_GNTR"/>
    <property type="match status" value="1"/>
</dbReference>
<dbReference type="InterPro" id="IPR000524">
    <property type="entry name" value="Tscrpt_reg_HTH_GntR"/>
</dbReference>
<dbReference type="InterPro" id="IPR036390">
    <property type="entry name" value="WH_DNA-bd_sf"/>
</dbReference>
<organism evidence="6 7">
    <name type="scientific">Mycetocola tolaasinivorans</name>
    <dbReference type="NCBI Taxonomy" id="76635"/>
    <lineage>
        <taxon>Bacteria</taxon>
        <taxon>Bacillati</taxon>
        <taxon>Actinomycetota</taxon>
        <taxon>Actinomycetes</taxon>
        <taxon>Micrococcales</taxon>
        <taxon>Microbacteriaceae</taxon>
        <taxon>Mycetocola</taxon>
    </lineage>
</organism>
<dbReference type="SUPFAM" id="SSF48008">
    <property type="entry name" value="GntR ligand-binding domain-like"/>
    <property type="match status" value="1"/>
</dbReference>
<keyword evidence="1" id="KW-0805">Transcription regulation</keyword>
<sequence length="234" mass="25825">MPSRSSRVPARTKPVRVSLADGVYDIILSRLIDGEVSAGAPLNIDELARDLAVSQTPIREALARLESTGLVTRAALRGYRVAPLFTDQELADLMDARAVVEPATARFAAGRTTPEFLAELAATITELEAFAESGRDTEVHRYWESDAHFHNLIAEQSENRFLQTAYESLGGHVQRFRLFGALGATDAAFAAREHRDILEALQRGDAQAAQQRMTEHIESVKSRAHHDREAIDTH</sequence>
<keyword evidence="3" id="KW-0804">Transcription</keyword>
<dbReference type="EMBL" id="RCUX01000002">
    <property type="protein sequence ID" value="RLP77356.1"/>
    <property type="molecule type" value="Genomic_DNA"/>
</dbReference>
<dbReference type="AlphaFoldDB" id="A0A3L7AA68"/>